<sequence length="181" mass="18667">MLSRRTLDANPHRTRNGWIQLATIIFIMIVLLFVAICIVLSLLPTYLPDKTITGITTNGRSTFLSVRYLTYADLTGKTVANTVNVGQQVSTTSVSTITTHTTITTDKTTTTGTPATTAETTTTSTTVNATTPTDTTAIATTATTTTVTTAGTTATGTTDTTAGTTATGATVTTAGTTDTTA</sequence>
<evidence type="ECO:0000256" key="1">
    <source>
        <dbReference type="SAM" id="MobiDB-lite"/>
    </source>
</evidence>
<name>A0A816NSE2_9BILA</name>
<evidence type="ECO:0000313" key="3">
    <source>
        <dbReference type="EMBL" id="CAF2039301.1"/>
    </source>
</evidence>
<protein>
    <submittedName>
        <fullName evidence="3">Uncharacterized protein</fullName>
    </submittedName>
</protein>
<feature type="transmembrane region" description="Helical" evidence="2">
    <location>
        <begin position="21"/>
        <end position="43"/>
    </location>
</feature>
<comment type="caution">
    <text evidence="3">The sequence shown here is derived from an EMBL/GenBank/DDBJ whole genome shotgun (WGS) entry which is preliminary data.</text>
</comment>
<evidence type="ECO:0000313" key="4">
    <source>
        <dbReference type="Proteomes" id="UP000663887"/>
    </source>
</evidence>
<keyword evidence="2" id="KW-0812">Transmembrane</keyword>
<keyword evidence="2" id="KW-0472">Membrane</keyword>
<reference evidence="3" key="1">
    <citation type="submission" date="2021-02" db="EMBL/GenBank/DDBJ databases">
        <authorList>
            <person name="Nowell W R."/>
        </authorList>
    </citation>
    <scope>NUCLEOTIDE SEQUENCE</scope>
</reference>
<organism evidence="3 4">
    <name type="scientific">Rotaria magnacalcarata</name>
    <dbReference type="NCBI Taxonomy" id="392030"/>
    <lineage>
        <taxon>Eukaryota</taxon>
        <taxon>Metazoa</taxon>
        <taxon>Spiralia</taxon>
        <taxon>Gnathifera</taxon>
        <taxon>Rotifera</taxon>
        <taxon>Eurotatoria</taxon>
        <taxon>Bdelloidea</taxon>
        <taxon>Philodinida</taxon>
        <taxon>Philodinidae</taxon>
        <taxon>Rotaria</taxon>
    </lineage>
</organism>
<gene>
    <name evidence="3" type="ORF">XDN619_LOCUS6376</name>
</gene>
<feature type="region of interest" description="Disordered" evidence="1">
    <location>
        <begin position="106"/>
        <end position="129"/>
    </location>
</feature>
<dbReference type="Proteomes" id="UP000663887">
    <property type="component" value="Unassembled WGS sequence"/>
</dbReference>
<dbReference type="AlphaFoldDB" id="A0A816NSE2"/>
<accession>A0A816NSE2</accession>
<evidence type="ECO:0000256" key="2">
    <source>
        <dbReference type="SAM" id="Phobius"/>
    </source>
</evidence>
<dbReference type="EMBL" id="CAJNRG010001826">
    <property type="protein sequence ID" value="CAF2039301.1"/>
    <property type="molecule type" value="Genomic_DNA"/>
</dbReference>
<feature type="non-terminal residue" evidence="3">
    <location>
        <position position="1"/>
    </location>
</feature>
<keyword evidence="2" id="KW-1133">Transmembrane helix</keyword>
<proteinExistence type="predicted"/>